<keyword evidence="5" id="KW-1185">Reference proteome</keyword>
<dbReference type="Proteomes" id="UP001374803">
    <property type="component" value="Chromosome"/>
</dbReference>
<evidence type="ECO:0000259" key="2">
    <source>
        <dbReference type="Pfam" id="PF00675"/>
    </source>
</evidence>
<protein>
    <submittedName>
        <fullName evidence="4">Insulinase family protein</fullName>
    </submittedName>
</protein>
<dbReference type="InterPro" id="IPR011765">
    <property type="entry name" value="Pept_M16_N"/>
</dbReference>
<dbReference type="Pfam" id="PF00675">
    <property type="entry name" value="Peptidase_M16"/>
    <property type="match status" value="1"/>
</dbReference>
<dbReference type="PANTHER" id="PTHR11851:SF49">
    <property type="entry name" value="MITOCHONDRIAL-PROCESSING PEPTIDASE SUBUNIT ALPHA"/>
    <property type="match status" value="1"/>
</dbReference>
<reference evidence="4" key="1">
    <citation type="submission" date="2021-12" db="EMBL/GenBank/DDBJ databases">
        <title>Discovery of the Pendulisporaceae a myxobacterial family with distinct sporulation behavior and unique specialized metabolism.</title>
        <authorList>
            <person name="Garcia R."/>
            <person name="Popoff A."/>
            <person name="Bader C.D."/>
            <person name="Loehr J."/>
            <person name="Walesch S."/>
            <person name="Walt C."/>
            <person name="Boldt J."/>
            <person name="Bunk B."/>
            <person name="Haeckl F.J.F.P.J."/>
            <person name="Gunesch A.P."/>
            <person name="Birkelbach J."/>
            <person name="Nuebel U."/>
            <person name="Pietschmann T."/>
            <person name="Bach T."/>
            <person name="Mueller R."/>
        </authorList>
    </citation>
    <scope>NUCLEOTIDE SEQUENCE</scope>
    <source>
        <strain evidence="4">MSr11367</strain>
    </source>
</reference>
<proteinExistence type="inferred from homology"/>
<dbReference type="PANTHER" id="PTHR11851">
    <property type="entry name" value="METALLOPROTEASE"/>
    <property type="match status" value="1"/>
</dbReference>
<feature type="domain" description="Peptidase M16 N-terminal" evidence="2">
    <location>
        <begin position="38"/>
        <end position="113"/>
    </location>
</feature>
<feature type="domain" description="Peptidase M16 C-terminal" evidence="3">
    <location>
        <begin position="195"/>
        <end position="294"/>
    </location>
</feature>
<dbReference type="InterPro" id="IPR050361">
    <property type="entry name" value="MPP/UQCRC_Complex"/>
</dbReference>
<sequence length="864" mass="93383">MLLATVLAGCKASLEPARSPVGAGPSVVRQMVFPSGLRVVAERDATSPVVGLFLVVDGGSASDPMGKEGLAHVVEHLSFRSRPFARSSFRRLLERAYAAEWNANTTMDATLYEEFGPASALSELLRLEGMRMLAPVANLMPEMLADELRVVRDELAARNETGFSGDVLASLQRAVFPPGHPYARPSLGTVASLASIQASDVSGFIKAHYQPANMTLVIVGDIDLATVDRTLEGVLPAELLHRPGLGRRMPVPAPVPEPPAPPPTRLSRTVGRVAHPEIWIAWSLPRAVDRDIQLVQMLKEEADTRLWDGEDDDIFAVDARVLPGKEATMLAVRVELSQGDHPEKSLERVLARARAVWIEKQWGNDDERFTPRKTWALGNLFETENLVRRGRERALTTHFTQNAGTFAEGIDRLVNLENTTFTQYVHQYLAPERARAIYVASASEGGVAPARPIGKYAVGEEDTSPLSIDEARLHDLAPGPGAGAYQRLSFANGLDVVIGRRDAASMVAVDFLFRGGYATAAQPAAAYLASLFTHGYAAGRPEPEAVPRGRSTFDKTQYAFEGVARGVGEMLSTMGYVARATTVDTDDWTRLRARRTRESAEVAEYRRYIRALLEGYSQGLLPTARELAAATPQAALAWLNVNRVPNNGTLVIIGDVDPAEVERLARAEFGAWSMGRSSPPTVLAAGPRRAGLQVSSSSLPNATQTHVRLGCILPATTTASELSRRDVVARLVEVRVADVVYQQTGSAPDVVAEARVLHGGTSYLEVSTAVERDGLATTVAAMTQSLRSLGEVPIDPITLAWAKLRAARARTLAYSTNAQIARAVMDTANLGFPLESLDHAAQYIAATTAKDVQDDVRACMTESR</sequence>
<name>A0ABZ2LFB9_9BACT</name>
<evidence type="ECO:0000259" key="3">
    <source>
        <dbReference type="Pfam" id="PF05193"/>
    </source>
</evidence>
<dbReference type="Gene3D" id="3.30.830.10">
    <property type="entry name" value="Metalloenzyme, LuxS/M16 peptidase-like"/>
    <property type="match status" value="3"/>
</dbReference>
<evidence type="ECO:0000256" key="1">
    <source>
        <dbReference type="ARBA" id="ARBA00007261"/>
    </source>
</evidence>
<accession>A0ABZ2LFB9</accession>
<dbReference type="InterPro" id="IPR011249">
    <property type="entry name" value="Metalloenz_LuxS/M16"/>
</dbReference>
<dbReference type="Pfam" id="PF05193">
    <property type="entry name" value="Peptidase_M16_C"/>
    <property type="match status" value="2"/>
</dbReference>
<dbReference type="InterPro" id="IPR007863">
    <property type="entry name" value="Peptidase_M16_C"/>
</dbReference>
<dbReference type="SUPFAM" id="SSF63411">
    <property type="entry name" value="LuxS/MPP-like metallohydrolase"/>
    <property type="match status" value="3"/>
</dbReference>
<dbReference type="RefSeq" id="WP_394838150.1">
    <property type="nucleotide sequence ID" value="NZ_CP089929.1"/>
</dbReference>
<feature type="domain" description="Peptidase M16 C-terminal" evidence="3">
    <location>
        <begin position="631"/>
        <end position="791"/>
    </location>
</feature>
<comment type="similarity">
    <text evidence="1">Belongs to the peptidase M16 family.</text>
</comment>
<organism evidence="4 5">
    <name type="scientific">Pendulispora rubella</name>
    <dbReference type="NCBI Taxonomy" id="2741070"/>
    <lineage>
        <taxon>Bacteria</taxon>
        <taxon>Pseudomonadati</taxon>
        <taxon>Myxococcota</taxon>
        <taxon>Myxococcia</taxon>
        <taxon>Myxococcales</taxon>
        <taxon>Sorangiineae</taxon>
        <taxon>Pendulisporaceae</taxon>
        <taxon>Pendulispora</taxon>
    </lineage>
</organism>
<evidence type="ECO:0000313" key="5">
    <source>
        <dbReference type="Proteomes" id="UP001374803"/>
    </source>
</evidence>
<dbReference type="EMBL" id="CP089983">
    <property type="protein sequence ID" value="WXB08476.1"/>
    <property type="molecule type" value="Genomic_DNA"/>
</dbReference>
<evidence type="ECO:0000313" key="4">
    <source>
        <dbReference type="EMBL" id="WXB08476.1"/>
    </source>
</evidence>
<gene>
    <name evidence="4" type="ORF">LVJ94_14670</name>
</gene>